<dbReference type="Gene3D" id="1.25.10.10">
    <property type="entry name" value="Leucine-rich Repeat Variant"/>
    <property type="match status" value="1"/>
</dbReference>
<sequence>MTCEEMRKRRENNTVRLRKEKREDELYKRRNIRLGDEQSIDDVDLEENFLEVFSEDNLKDLFSDEVGRQERAVAAFNRVLNIDFFVDKRNAPIEETVSLGLVHRFVEFVASGATAQLRRDAVSVLGVVAAGSSVHTDSVVQTGIIPTLVGLLSSSDTELRDRSVLAIGNIAGDKSSNRDLCIENGAIQALIQVLNQTKTSDEVVNAVWALSNLCSGKSPPPDFDQVALLCLYGKLQPLLILNIMTRVSVMLPALAKQLFSQNQSVLAFACRAIGFLSDGPNEQIEFVVQSGVVRRIVELLMHPNFRVSNSALKAVANIVSGDDRQTQAVLSCSALSCLQKLLVTGKECTKREVCYTLSNIFAGNRKQIQAVIDAHILPPLIQVLSSGDFRTRKEACWAISNALKGGSGTQVAIIVREGAVLPLCDLLTVMDPGIVKIALCALSTILKHGENIKDKTKTGINPYCVIIEEARGVDKLEFLQQSEMLEICVQAYDLYDAYFAHQDTITGDGCDNCVVHSPDEKDLIFVACAHSSIPLVLVDSFLYTIFWLIAGYFG</sequence>
<evidence type="ECO:0000256" key="1">
    <source>
        <dbReference type="ARBA" id="ARBA00010394"/>
    </source>
</evidence>
<reference evidence="9" key="1">
    <citation type="submission" date="2017-02" db="UniProtKB">
        <authorList>
            <consortium name="WormBaseParasite"/>
        </authorList>
    </citation>
    <scope>IDENTIFICATION</scope>
</reference>
<keyword evidence="8" id="KW-1185">Reference proteome</keyword>
<comment type="similarity">
    <text evidence="1 5">Belongs to the importin alpha family.</text>
</comment>
<dbReference type="PROSITE" id="PS50176">
    <property type="entry name" value="ARM_REPEAT"/>
    <property type="match status" value="2"/>
</dbReference>
<keyword evidence="2 5" id="KW-0813">Transport</keyword>
<dbReference type="InterPro" id="IPR016024">
    <property type="entry name" value="ARM-type_fold"/>
</dbReference>
<dbReference type="WBParaSite" id="SMUV_0000474001-mRNA-1">
    <property type="protein sequence ID" value="SMUV_0000474001-mRNA-1"/>
    <property type="gene ID" value="SMUV_0000474001"/>
</dbReference>
<dbReference type="Gene3D" id="1.20.5.690">
    <property type="entry name" value="Importin-alpha, importin-beta-binding domain"/>
    <property type="match status" value="1"/>
</dbReference>
<accession>A0A0N5AJU3</accession>
<dbReference type="AlphaFoldDB" id="A0A0N5AJU3"/>
<evidence type="ECO:0000313" key="8">
    <source>
        <dbReference type="Proteomes" id="UP000046393"/>
    </source>
</evidence>
<evidence type="ECO:0000259" key="7">
    <source>
        <dbReference type="PROSITE" id="PS51214"/>
    </source>
</evidence>
<dbReference type="SUPFAM" id="SSF48371">
    <property type="entry name" value="ARM repeat"/>
    <property type="match status" value="1"/>
</dbReference>
<dbReference type="InterPro" id="IPR024931">
    <property type="entry name" value="Importin_alpha"/>
</dbReference>
<evidence type="ECO:0000256" key="2">
    <source>
        <dbReference type="ARBA" id="ARBA00022448"/>
    </source>
</evidence>
<dbReference type="Pfam" id="PF00514">
    <property type="entry name" value="Arm"/>
    <property type="match status" value="5"/>
</dbReference>
<proteinExistence type="inferred from homology"/>
<dbReference type="PANTHER" id="PTHR23316">
    <property type="entry name" value="IMPORTIN ALPHA"/>
    <property type="match status" value="1"/>
</dbReference>
<evidence type="ECO:0000256" key="5">
    <source>
        <dbReference type="PIRNR" id="PIRNR005673"/>
    </source>
</evidence>
<organism evidence="8 9">
    <name type="scientific">Syphacia muris</name>
    <dbReference type="NCBI Taxonomy" id="451379"/>
    <lineage>
        <taxon>Eukaryota</taxon>
        <taxon>Metazoa</taxon>
        <taxon>Ecdysozoa</taxon>
        <taxon>Nematoda</taxon>
        <taxon>Chromadorea</taxon>
        <taxon>Rhabditida</taxon>
        <taxon>Spirurina</taxon>
        <taxon>Oxyuridomorpha</taxon>
        <taxon>Oxyuroidea</taxon>
        <taxon>Oxyuridae</taxon>
        <taxon>Syphacia</taxon>
    </lineage>
</organism>
<dbReference type="GO" id="GO:0006606">
    <property type="term" value="P:protein import into nucleus"/>
    <property type="evidence" value="ECO:0007669"/>
    <property type="project" value="InterPro"/>
</dbReference>
<feature type="repeat" description="ARM" evidence="6">
    <location>
        <begin position="143"/>
        <end position="185"/>
    </location>
</feature>
<dbReference type="InterPro" id="IPR002652">
    <property type="entry name" value="Importin-a_IBB"/>
</dbReference>
<evidence type="ECO:0000256" key="3">
    <source>
        <dbReference type="ARBA" id="ARBA00022737"/>
    </source>
</evidence>
<dbReference type="STRING" id="451379.A0A0N5AJU3"/>
<feature type="domain" description="IBB" evidence="7">
    <location>
        <begin position="1"/>
        <end position="39"/>
    </location>
</feature>
<dbReference type="PROSITE" id="PS51214">
    <property type="entry name" value="IBB"/>
    <property type="match status" value="1"/>
</dbReference>
<evidence type="ECO:0000256" key="6">
    <source>
        <dbReference type="PROSITE-ProRule" id="PRU00259"/>
    </source>
</evidence>
<dbReference type="Pfam" id="PF01749">
    <property type="entry name" value="IBB"/>
    <property type="match status" value="1"/>
</dbReference>
<dbReference type="GO" id="GO:0005737">
    <property type="term" value="C:cytoplasm"/>
    <property type="evidence" value="ECO:0007669"/>
    <property type="project" value="InterPro"/>
</dbReference>
<dbReference type="SMART" id="SM00185">
    <property type="entry name" value="ARM"/>
    <property type="match status" value="8"/>
</dbReference>
<dbReference type="GO" id="GO:0061608">
    <property type="term" value="F:nuclear import signal receptor activity"/>
    <property type="evidence" value="ECO:0007669"/>
    <property type="project" value="InterPro"/>
</dbReference>
<dbReference type="InterPro" id="IPR000225">
    <property type="entry name" value="Armadillo"/>
</dbReference>
<dbReference type="InterPro" id="IPR032413">
    <property type="entry name" value="Arm_3"/>
</dbReference>
<dbReference type="InterPro" id="IPR036975">
    <property type="entry name" value="Importin-a_IBB_sf"/>
</dbReference>
<feature type="repeat" description="ARM" evidence="6">
    <location>
        <begin position="185"/>
        <end position="213"/>
    </location>
</feature>
<keyword evidence="3" id="KW-0677">Repeat</keyword>
<keyword evidence="4 5" id="KW-0653">Protein transport</keyword>
<protein>
    <recommendedName>
        <fullName evidence="5">Importin subunit alpha</fullName>
    </recommendedName>
</protein>
<evidence type="ECO:0000313" key="9">
    <source>
        <dbReference type="WBParaSite" id="SMUV_0000474001-mRNA-1"/>
    </source>
</evidence>
<evidence type="ECO:0000256" key="4">
    <source>
        <dbReference type="ARBA" id="ARBA00022927"/>
    </source>
</evidence>
<name>A0A0N5AJU3_9BILA</name>
<dbReference type="Proteomes" id="UP000046393">
    <property type="component" value="Unplaced"/>
</dbReference>
<dbReference type="PIRSF" id="PIRSF005673">
    <property type="entry name" value="Importin_alpha"/>
    <property type="match status" value="1"/>
</dbReference>
<dbReference type="InterPro" id="IPR011989">
    <property type="entry name" value="ARM-like"/>
</dbReference>
<dbReference type="Pfam" id="PF16186">
    <property type="entry name" value="Arm_3"/>
    <property type="match status" value="1"/>
</dbReference>